<dbReference type="Pfam" id="PF02852">
    <property type="entry name" value="Pyr_redox_dim"/>
    <property type="match status" value="1"/>
</dbReference>
<comment type="cofactor">
    <cofactor evidence="1">
        <name>(R)-lipoate</name>
        <dbReference type="ChEBI" id="CHEBI:83088"/>
    </cofactor>
</comment>
<evidence type="ECO:0000256" key="1">
    <source>
        <dbReference type="ARBA" id="ARBA00001938"/>
    </source>
</evidence>
<comment type="catalytic activity">
    <reaction evidence="12">
        <text>N(6)-[(R)-dihydrolipoyl]-L-lysyl-[protein] + NAD(+) = N(6)-[(R)-lipoyl]-L-lysyl-[protein] + NADH + H(+)</text>
        <dbReference type="Rhea" id="RHEA:15045"/>
        <dbReference type="Rhea" id="RHEA-COMP:10474"/>
        <dbReference type="Rhea" id="RHEA-COMP:10475"/>
        <dbReference type="ChEBI" id="CHEBI:15378"/>
        <dbReference type="ChEBI" id="CHEBI:57540"/>
        <dbReference type="ChEBI" id="CHEBI:57945"/>
        <dbReference type="ChEBI" id="CHEBI:83099"/>
        <dbReference type="ChEBI" id="CHEBI:83100"/>
        <dbReference type="EC" id="1.8.1.4"/>
    </reaction>
</comment>
<keyword evidence="5 12" id="KW-0285">Flavoprotein</keyword>
<organism evidence="14 15">
    <name type="scientific">Bacteroides graminisolvens DSM 19988 = JCM 15093</name>
    <dbReference type="NCBI Taxonomy" id="1121097"/>
    <lineage>
        <taxon>Bacteria</taxon>
        <taxon>Pseudomonadati</taxon>
        <taxon>Bacteroidota</taxon>
        <taxon>Bacteroidia</taxon>
        <taxon>Bacteroidales</taxon>
        <taxon>Bacteroidaceae</taxon>
        <taxon>Bacteroides</taxon>
    </lineage>
</organism>
<reference evidence="14 15" key="1">
    <citation type="journal article" date="2015" name="Microbes Environ.">
        <title>Distribution and evolution of nitrogen fixation genes in the phylum bacteroidetes.</title>
        <authorList>
            <person name="Inoue J."/>
            <person name="Oshima K."/>
            <person name="Suda W."/>
            <person name="Sakamoto M."/>
            <person name="Iino T."/>
            <person name="Noda S."/>
            <person name="Hongoh Y."/>
            <person name="Hattori M."/>
            <person name="Ohkuma M."/>
        </authorList>
    </citation>
    <scope>NUCLEOTIDE SEQUENCE [LARGE SCALE GENOMIC DNA]</scope>
    <source>
        <strain evidence="14 15">JCM 15093</strain>
    </source>
</reference>
<dbReference type="Gene3D" id="3.30.390.30">
    <property type="match status" value="1"/>
</dbReference>
<keyword evidence="9 12" id="KW-0520">NAD</keyword>
<dbReference type="PANTHER" id="PTHR22912">
    <property type="entry name" value="DISULFIDE OXIDOREDUCTASE"/>
    <property type="match status" value="1"/>
</dbReference>
<dbReference type="STRING" id="1121097.GCA_000428125_01847"/>
<keyword evidence="7 12" id="KW-0274">FAD</keyword>
<dbReference type="PROSITE" id="PS00189">
    <property type="entry name" value="LIPOYL"/>
    <property type="match status" value="1"/>
</dbReference>
<dbReference type="PRINTS" id="PR00411">
    <property type="entry name" value="PNDRDTASEI"/>
</dbReference>
<evidence type="ECO:0000256" key="9">
    <source>
        <dbReference type="ARBA" id="ARBA00023027"/>
    </source>
</evidence>
<comment type="cofactor">
    <cofactor evidence="12">
        <name>FAD</name>
        <dbReference type="ChEBI" id="CHEBI:57692"/>
    </cofactor>
    <text evidence="12">Binds 1 FAD per subunit.</text>
</comment>
<keyword evidence="11 12" id="KW-0676">Redox-active center</keyword>
<dbReference type="CDD" id="cd06849">
    <property type="entry name" value="lipoyl_domain"/>
    <property type="match status" value="1"/>
</dbReference>
<accession>A0A069D4W3</accession>
<dbReference type="SUPFAM" id="SSF55424">
    <property type="entry name" value="FAD/NAD-linked reductases, dimerisation (C-terminal) domain"/>
    <property type="match status" value="1"/>
</dbReference>
<keyword evidence="6" id="KW-0450">Lipoyl</keyword>
<dbReference type="SUPFAM" id="SSF51905">
    <property type="entry name" value="FAD/NAD(P)-binding domain"/>
    <property type="match status" value="1"/>
</dbReference>
<dbReference type="PANTHER" id="PTHR22912:SF217">
    <property type="entry name" value="DIHYDROLIPOYL DEHYDROGENASE"/>
    <property type="match status" value="1"/>
</dbReference>
<evidence type="ECO:0000259" key="13">
    <source>
        <dbReference type="PROSITE" id="PS50968"/>
    </source>
</evidence>
<dbReference type="GO" id="GO:0004148">
    <property type="term" value="F:dihydrolipoyl dehydrogenase (NADH) activity"/>
    <property type="evidence" value="ECO:0007669"/>
    <property type="project" value="UniProtKB-EC"/>
</dbReference>
<evidence type="ECO:0000256" key="4">
    <source>
        <dbReference type="ARBA" id="ARBA00022490"/>
    </source>
</evidence>
<evidence type="ECO:0000313" key="14">
    <source>
        <dbReference type="EMBL" id="GAK37923.1"/>
    </source>
</evidence>
<dbReference type="InterPro" id="IPR036188">
    <property type="entry name" value="FAD/NAD-bd_sf"/>
</dbReference>
<dbReference type="InterPro" id="IPR012999">
    <property type="entry name" value="Pyr_OxRdtase_I_AS"/>
</dbReference>
<dbReference type="AlphaFoldDB" id="A0A069D4W3"/>
<dbReference type="InterPro" id="IPR004099">
    <property type="entry name" value="Pyr_nucl-diS_OxRdtase_dimer"/>
</dbReference>
<dbReference type="InterPro" id="IPR023753">
    <property type="entry name" value="FAD/NAD-binding_dom"/>
</dbReference>
<feature type="domain" description="Lipoyl-binding" evidence="13">
    <location>
        <begin position="2"/>
        <end position="77"/>
    </location>
</feature>
<evidence type="ECO:0000313" key="15">
    <source>
        <dbReference type="Proteomes" id="UP000027601"/>
    </source>
</evidence>
<dbReference type="Gene3D" id="2.40.50.100">
    <property type="match status" value="1"/>
</dbReference>
<dbReference type="InterPro" id="IPR000089">
    <property type="entry name" value="Biotin_lipoyl"/>
</dbReference>
<comment type="miscellaneous">
    <text evidence="12">The active site is a redox-active disulfide bond.</text>
</comment>
<evidence type="ECO:0000256" key="12">
    <source>
        <dbReference type="RuleBase" id="RU003692"/>
    </source>
</evidence>
<dbReference type="Pfam" id="PF07992">
    <property type="entry name" value="Pyr_redox_2"/>
    <property type="match status" value="1"/>
</dbReference>
<keyword evidence="4" id="KW-0963">Cytoplasm</keyword>
<evidence type="ECO:0000256" key="6">
    <source>
        <dbReference type="ARBA" id="ARBA00022823"/>
    </source>
</evidence>
<dbReference type="GO" id="GO:0006103">
    <property type="term" value="P:2-oxoglutarate metabolic process"/>
    <property type="evidence" value="ECO:0007669"/>
    <property type="project" value="TreeGrafter"/>
</dbReference>
<dbReference type="PRINTS" id="PR00368">
    <property type="entry name" value="FADPNR"/>
</dbReference>
<evidence type="ECO:0000256" key="3">
    <source>
        <dbReference type="ARBA" id="ARBA00016961"/>
    </source>
</evidence>
<dbReference type="RefSeq" id="WP_024997482.1">
    <property type="nucleotide sequence ID" value="NZ_ATZI01000006.1"/>
</dbReference>
<evidence type="ECO:0000256" key="2">
    <source>
        <dbReference type="ARBA" id="ARBA00007532"/>
    </source>
</evidence>
<evidence type="ECO:0000256" key="10">
    <source>
        <dbReference type="ARBA" id="ARBA00023157"/>
    </source>
</evidence>
<dbReference type="EC" id="1.8.1.4" evidence="12"/>
<dbReference type="InterPro" id="IPR050151">
    <property type="entry name" value="Class-I_Pyr_Nuc-Dis_Oxidored"/>
</dbReference>
<comment type="similarity">
    <text evidence="2 12">Belongs to the class-I pyridine nucleotide-disulfide oxidoreductase family.</text>
</comment>
<dbReference type="SUPFAM" id="SSF51230">
    <property type="entry name" value="Single hybrid motif"/>
    <property type="match status" value="1"/>
</dbReference>
<evidence type="ECO:0000256" key="7">
    <source>
        <dbReference type="ARBA" id="ARBA00022827"/>
    </source>
</evidence>
<dbReference type="Pfam" id="PF00364">
    <property type="entry name" value="Biotin_lipoyl"/>
    <property type="match status" value="1"/>
</dbReference>
<proteinExistence type="inferred from homology"/>
<dbReference type="InterPro" id="IPR016156">
    <property type="entry name" value="FAD/NAD-linked_Rdtase_dimer_sf"/>
</dbReference>
<dbReference type="Gene3D" id="3.50.50.60">
    <property type="entry name" value="FAD/NAD(P)-binding domain"/>
    <property type="match status" value="2"/>
</dbReference>
<dbReference type="InterPro" id="IPR006258">
    <property type="entry name" value="Lipoamide_DH"/>
</dbReference>
<dbReference type="eggNOG" id="COG1249">
    <property type="taxonomic scope" value="Bacteria"/>
</dbReference>
<evidence type="ECO:0000256" key="11">
    <source>
        <dbReference type="ARBA" id="ARBA00023284"/>
    </source>
</evidence>
<dbReference type="Proteomes" id="UP000027601">
    <property type="component" value="Unassembled WGS sequence"/>
</dbReference>
<keyword evidence="8 12" id="KW-0560">Oxidoreductase</keyword>
<dbReference type="GO" id="GO:0050660">
    <property type="term" value="F:flavin adenine dinucleotide binding"/>
    <property type="evidence" value="ECO:0007669"/>
    <property type="project" value="InterPro"/>
</dbReference>
<dbReference type="PROSITE" id="PS50968">
    <property type="entry name" value="BIOTINYL_LIPOYL"/>
    <property type="match status" value="1"/>
</dbReference>
<name>A0A069D4W3_9BACE</name>
<dbReference type="EMBL" id="BAJS01000032">
    <property type="protein sequence ID" value="GAK37923.1"/>
    <property type="molecule type" value="Genomic_DNA"/>
</dbReference>
<dbReference type="FunFam" id="3.30.390.30:FF:000001">
    <property type="entry name" value="Dihydrolipoyl dehydrogenase"/>
    <property type="match status" value="1"/>
</dbReference>
<gene>
    <name evidence="14" type="ORF">JCM15093_3213</name>
</gene>
<dbReference type="OrthoDB" id="9800167at2"/>
<protein>
    <recommendedName>
        <fullName evidence="3 12">Dihydrolipoyl dehydrogenase</fullName>
        <ecNumber evidence="12">1.8.1.4</ecNumber>
    </recommendedName>
</protein>
<dbReference type="PROSITE" id="PS00076">
    <property type="entry name" value="PYRIDINE_REDOX_1"/>
    <property type="match status" value="1"/>
</dbReference>
<comment type="caution">
    <text evidence="14">The sequence shown here is derived from an EMBL/GenBank/DDBJ whole genome shotgun (WGS) entry which is preliminary data.</text>
</comment>
<evidence type="ECO:0000256" key="5">
    <source>
        <dbReference type="ARBA" id="ARBA00022630"/>
    </source>
</evidence>
<evidence type="ECO:0000256" key="8">
    <source>
        <dbReference type="ARBA" id="ARBA00023002"/>
    </source>
</evidence>
<sequence length="567" mass="60736">MAFEVIMPKAGIDMTEGQIVKWLKQEGDTVTEGEIILEIMTDKTSMEIEAEASGVLLKILRHAGDMVPVTEVIAYIGQPGESLETLSDEEVPAPKPVAEQEPLASVADDEYHVAVIGGGPAGYFAAIRAAQLGAKVAIIEKRWYGGTCLNVGCIPTKTYLKNAEIIEAIEMGAARGINFASTKYSIDMNQVVKFKDGVVKRLTMGVEALLKSNGVDVFRGVAKINKNKDVVVDGNRIIKADKIILAGGSKVSRINIPGIDNPRILSSDELLSLKEVPETLTVIGGGVIGVEMALAMHAIGSKVTIVEMMDRIVPAIDSEASKVLADTLKKKGIKILNSVSIVGIEEAKNKLQVKLANGEVIESDKALLSIGRVPDLEGVGEIEFETERGKIKVDSFMETSVKGIYAPGDVNGIKMLAHVAFRMGEVAAENAVKGNHREVKLASAPSVVYTIPEVAMVGLTEEQAREKYDIRVGRFDFAANGRAMASGDNLGFVKVIADAKYGEILGVHIVGPTAAEMINQAAALMELEITVDEVVKVIYGHPTYSEALYEAFADVLGESIHIPKKKS</sequence>
<dbReference type="InterPro" id="IPR011053">
    <property type="entry name" value="Single_hybrid_motif"/>
</dbReference>
<dbReference type="InterPro" id="IPR003016">
    <property type="entry name" value="2-oxoA_DH_lipoyl-BS"/>
</dbReference>
<dbReference type="NCBIfam" id="TIGR01350">
    <property type="entry name" value="lipoamide_DH"/>
    <property type="match status" value="1"/>
</dbReference>
<keyword evidence="10" id="KW-1015">Disulfide bond</keyword>
<keyword evidence="15" id="KW-1185">Reference proteome</keyword>